<name>A0A1V6LX66_9BACT</name>
<comment type="caution">
    <text evidence="1">The sequence shown here is derived from an EMBL/GenBank/DDBJ whole genome shotgun (WGS) entry which is preliminary data.</text>
</comment>
<gene>
    <name evidence="1" type="ORF">BIY37_11980</name>
</gene>
<reference evidence="1 2" key="1">
    <citation type="journal article" date="2016" name="Genome Announc.">
        <title>Draft Genome Sequence of the Anaerobic Ammonium-Oxidizing Bacterium 'Candidatus Brocadia sp. 40'.</title>
        <authorList>
            <person name="Ali M."/>
            <person name="Haroon M.F."/>
            <person name="Narita Y."/>
            <person name="Zhang L."/>
            <person name="Rangel Shaw D."/>
            <person name="Okabe S."/>
            <person name="Saikaly P.E."/>
        </authorList>
    </citation>
    <scope>NUCLEOTIDE SEQUENCE [LARGE SCALE GENOMIC DNA]</scope>
    <source>
        <strain evidence="1 2">40</strain>
    </source>
</reference>
<dbReference type="RefSeq" id="WP_070068057.1">
    <property type="nucleotide sequence ID" value="NZ_MJUW02000117.1"/>
</dbReference>
<evidence type="ECO:0000313" key="1">
    <source>
        <dbReference type="EMBL" id="OQD44729.1"/>
    </source>
</evidence>
<dbReference type="Proteomes" id="UP000242219">
    <property type="component" value="Unassembled WGS sequence"/>
</dbReference>
<dbReference type="AlphaFoldDB" id="A0A1V6LX66"/>
<sequence>MEEIFSVAVTEVRRFTDWIKKRGGTSAEKKGIRRHKFTPHREDETQANLSIIGPEPSTPLSDIYGRIESL</sequence>
<protein>
    <submittedName>
        <fullName evidence="1">Uncharacterized protein</fullName>
    </submittedName>
</protein>
<evidence type="ECO:0000313" key="2">
    <source>
        <dbReference type="Proteomes" id="UP000242219"/>
    </source>
</evidence>
<accession>A0A1V6LX66</accession>
<organism evidence="1 2">
    <name type="scientific">Candidatus Brocadia sapporoensis</name>
    <dbReference type="NCBI Taxonomy" id="392547"/>
    <lineage>
        <taxon>Bacteria</taxon>
        <taxon>Pseudomonadati</taxon>
        <taxon>Planctomycetota</taxon>
        <taxon>Candidatus Brocadiia</taxon>
        <taxon>Candidatus Brocadiales</taxon>
        <taxon>Candidatus Brocadiaceae</taxon>
        <taxon>Candidatus Brocadia</taxon>
    </lineage>
</organism>
<proteinExistence type="predicted"/>
<keyword evidence="2" id="KW-1185">Reference proteome</keyword>
<dbReference type="EMBL" id="MJUW02000117">
    <property type="protein sequence ID" value="OQD44729.1"/>
    <property type="molecule type" value="Genomic_DNA"/>
</dbReference>